<feature type="region of interest" description="Disordered" evidence="3">
    <location>
        <begin position="1"/>
        <end position="39"/>
    </location>
</feature>
<evidence type="ECO:0000256" key="1">
    <source>
        <dbReference type="ARBA" id="ARBA00023125"/>
    </source>
</evidence>
<dbReference type="AlphaFoldDB" id="A0A100ISG3"/>
<feature type="compositionally biased region" description="Basic and acidic residues" evidence="3">
    <location>
        <begin position="27"/>
        <end position="39"/>
    </location>
</feature>
<proteinExistence type="predicted"/>
<dbReference type="GO" id="GO:0003677">
    <property type="term" value="F:DNA binding"/>
    <property type="evidence" value="ECO:0007669"/>
    <property type="project" value="UniProtKB-KW"/>
</dbReference>
<dbReference type="InterPro" id="IPR024061">
    <property type="entry name" value="NDT80_DNA-bd_dom"/>
</dbReference>
<evidence type="ECO:0000313" key="5">
    <source>
        <dbReference type="EMBL" id="GAQ46504.1"/>
    </source>
</evidence>
<keyword evidence="1 2" id="KW-0238">DNA-binding</keyword>
<dbReference type="VEuPathDB" id="FungiDB:M747DRAFT_295454"/>
<sequence>MDSSLRTQFKNEPISDTQDEGSQGHPIHGERATESAVRDNDDRIFTSSALTGTPFHLASFEELSTQSTLLGSDKLHTDSPLFDKSEVFYEVTGEDRHIAQPRLDAKLHGRFFKVNDKWTAYRHDYFAVGFTVSFPQDIQKGLYVQHGGEELQRIHGFSVKVSASVHGKDGESRRLTQHGPKRVRNSAKAPEEIFWFPHTISTTGQEAATGSEETNIPRNVELPENNAGDSRTFSHTFERIQFERATSNDGKRKSQQQYFNIMIELNAQISGGENSRALHWLRIARITSEPIIVRGRSPGHYKDGRRDNHDSIRHGGDDMGLDSPMALPIISLGTNLKHVNPVLDPDLYFGRLGDIEWKVAQICPLILQEMSLATWPETVAILMQILNHARKGLELMKLEHFAENGFSVLIEQPDDRGIVKAVSCGNEVLDNLISILDPSTGLQNPDSECLANMNKAASATFAHLGLKIRPAKTPSEIMLQFTALVCMLGLGLVSYSGSHASAFHEKYLDSVTEFKFPLSEGGDGNLSIFLRQVNLSCLHAYIGGPVWAFCLGNTETTDKRTLVISLELLADLWGPLRISYTSEGLILAIAVERGTIVGMRPQADREDTVSCHWFQWGEKLPESPFAFEKTTLLAIGSSSVTSTQNMETAQCNFSQIYVGLGPKLRDTSELTLLGVERSNWAADTLSANVGFSKFVNMSAGVSFKKIPGRSMKSMLLFQWQDDYPDPQTLQVRMGLEISALTGDALRMPLWRLFQVETIRDYVSRVFPDHLSRPTDTISFLDAFNDDFQQFLKSWSANADFRSSARIIIRTILANLQYTGPAEGGNLRAWYVENGGCLQIQKCDRHPWLALLRDSEYESSVALISNRPVHSGLSTASSGDHPMDDRWGTLLHTRIIPKPHLQQPRKLNLKAPLYEPTPPGLHLRSNPRGLELMPYGSALSESMCLDRTSHAANAVLMHTLKRAMEQPILATLRKVVNGYAALELSEVPSRDGKPNILQLKSSRLSGILPLRYTDSKASMLYKEATGFDQDDSIEVYII</sequence>
<dbReference type="PANTHER" id="PTHR35144">
    <property type="entry name" value="MEIOSIS-SPECIFIC TRANSCRIPTION FACTOR NDT80"/>
    <property type="match status" value="1"/>
</dbReference>
<organism evidence="5 6">
    <name type="scientific">Aspergillus niger</name>
    <dbReference type="NCBI Taxonomy" id="5061"/>
    <lineage>
        <taxon>Eukaryota</taxon>
        <taxon>Fungi</taxon>
        <taxon>Dikarya</taxon>
        <taxon>Ascomycota</taxon>
        <taxon>Pezizomycotina</taxon>
        <taxon>Eurotiomycetes</taxon>
        <taxon>Eurotiomycetidae</taxon>
        <taxon>Eurotiales</taxon>
        <taxon>Aspergillaceae</taxon>
        <taxon>Aspergillus</taxon>
        <taxon>Aspergillus subgen. Circumdati</taxon>
    </lineage>
</organism>
<name>A0A100ISG3_ASPNG</name>
<dbReference type="GO" id="GO:0000228">
    <property type="term" value="C:nuclear chromosome"/>
    <property type="evidence" value="ECO:0007669"/>
    <property type="project" value="TreeGrafter"/>
</dbReference>
<dbReference type="GO" id="GO:0051321">
    <property type="term" value="P:meiotic cell cycle"/>
    <property type="evidence" value="ECO:0007669"/>
    <property type="project" value="TreeGrafter"/>
</dbReference>
<dbReference type="OMA" id="CLANMNK"/>
<feature type="compositionally biased region" description="Polar residues" evidence="3">
    <location>
        <begin position="1"/>
        <end position="16"/>
    </location>
</feature>
<dbReference type="VEuPathDB" id="FungiDB:ATCC64974_40470"/>
<dbReference type="GO" id="GO:0003700">
    <property type="term" value="F:DNA-binding transcription factor activity"/>
    <property type="evidence" value="ECO:0007669"/>
    <property type="project" value="UniProtKB-UniRule"/>
</dbReference>
<dbReference type="VEuPathDB" id="FungiDB:An12g01840"/>
<dbReference type="PANTHER" id="PTHR35144:SF2">
    <property type="entry name" value="MEIOSIS-SPECIFIC TRANSCRIPTION FACTOR NDT80"/>
    <property type="match status" value="1"/>
</dbReference>
<evidence type="ECO:0000256" key="3">
    <source>
        <dbReference type="SAM" id="MobiDB-lite"/>
    </source>
</evidence>
<comment type="caution">
    <text evidence="5">The sequence shown here is derived from an EMBL/GenBank/DDBJ whole genome shotgun (WGS) entry which is preliminary data.</text>
</comment>
<gene>
    <name evidence="5" type="ORF">ABL_09165</name>
</gene>
<reference evidence="6" key="1">
    <citation type="journal article" date="2016" name="Genome Announc.">
        <title>Draft genome sequence of Aspergillus niger strain An76.</title>
        <authorList>
            <person name="Gong W."/>
            <person name="Cheng Z."/>
            <person name="Zhang H."/>
            <person name="Liu L."/>
            <person name="Gao P."/>
            <person name="Wang L."/>
        </authorList>
    </citation>
    <scope>NUCLEOTIDE SEQUENCE [LARGE SCALE GENOMIC DNA]</scope>
    <source>
        <strain evidence="6">An76</strain>
    </source>
</reference>
<dbReference type="GO" id="GO:0045944">
    <property type="term" value="P:positive regulation of transcription by RNA polymerase II"/>
    <property type="evidence" value="ECO:0007669"/>
    <property type="project" value="TreeGrafter"/>
</dbReference>
<accession>A0A100ISG3</accession>
<dbReference type="Proteomes" id="UP000068243">
    <property type="component" value="Unassembled WGS sequence"/>
</dbReference>
<evidence type="ECO:0000313" key="6">
    <source>
        <dbReference type="Proteomes" id="UP000068243"/>
    </source>
</evidence>
<dbReference type="OrthoDB" id="2288358at2759"/>
<evidence type="ECO:0000256" key="2">
    <source>
        <dbReference type="PROSITE-ProRule" id="PRU00850"/>
    </source>
</evidence>
<evidence type="ECO:0000259" key="4">
    <source>
        <dbReference type="PROSITE" id="PS51517"/>
    </source>
</evidence>
<dbReference type="InterPro" id="IPR052605">
    <property type="entry name" value="Fungal_trans_regulator"/>
</dbReference>
<protein>
    <submittedName>
        <fullName evidence="5">Unnamed protein product</fullName>
    </submittedName>
</protein>
<feature type="domain" description="NDT80" evidence="4">
    <location>
        <begin position="43"/>
        <end position="305"/>
    </location>
</feature>
<dbReference type="PROSITE" id="PS51517">
    <property type="entry name" value="NDT80"/>
    <property type="match status" value="1"/>
</dbReference>
<dbReference type="EMBL" id="BCMY01000021">
    <property type="protein sequence ID" value="GAQ46504.1"/>
    <property type="molecule type" value="Genomic_DNA"/>
</dbReference>
<dbReference type="SUPFAM" id="SSF49417">
    <property type="entry name" value="p53-like transcription factors"/>
    <property type="match status" value="1"/>
</dbReference>
<dbReference type="VEuPathDB" id="FungiDB:ASPNIDRAFT2_1163090"/>
<dbReference type="Pfam" id="PF05224">
    <property type="entry name" value="NDT80_PhoG"/>
    <property type="match status" value="1"/>
</dbReference>
<dbReference type="InterPro" id="IPR008967">
    <property type="entry name" value="p53-like_TF_DNA-bd_sf"/>
</dbReference>
<feature type="DNA-binding region" description="NDT80" evidence="2">
    <location>
        <begin position="43"/>
        <end position="305"/>
    </location>
</feature>
<dbReference type="Gene3D" id="2.60.40.1390">
    <property type="entry name" value="NDT80 DNA-binding domain"/>
    <property type="match status" value="1"/>
</dbReference>
<dbReference type="InterPro" id="IPR037141">
    <property type="entry name" value="NDT80_DNA-bd_dom_sf"/>
</dbReference>